<reference evidence="11" key="1">
    <citation type="journal article" date="2019" name="Int. J. Syst. Evol. Microbiol.">
        <title>The Global Catalogue of Microorganisms (GCM) 10K type strain sequencing project: providing services to taxonomists for standard genome sequencing and annotation.</title>
        <authorList>
            <consortium name="The Broad Institute Genomics Platform"/>
            <consortium name="The Broad Institute Genome Sequencing Center for Infectious Disease"/>
            <person name="Wu L."/>
            <person name="Ma J."/>
        </authorList>
    </citation>
    <scope>NUCLEOTIDE SEQUENCE [LARGE SCALE GENOMIC DNA]</scope>
    <source>
        <strain evidence="11">KCTC 52165</strain>
    </source>
</reference>
<accession>A0ABV7KCG4</accession>
<evidence type="ECO:0000256" key="7">
    <source>
        <dbReference type="HAMAP-Rule" id="MF_00936"/>
    </source>
</evidence>
<gene>
    <name evidence="7 10" type="primary">parC</name>
    <name evidence="10" type="ORF">ACFOHJ_16595</name>
</gene>
<evidence type="ECO:0000256" key="3">
    <source>
        <dbReference type="ARBA" id="ARBA00023029"/>
    </source>
</evidence>
<dbReference type="Gene3D" id="2.120.10.90">
    <property type="entry name" value="DNA gyrase/topoisomerase IV, subunit A, C-terminal"/>
    <property type="match status" value="1"/>
</dbReference>
<dbReference type="InterPro" id="IPR006691">
    <property type="entry name" value="GyrA/parC_rep"/>
</dbReference>
<dbReference type="GO" id="GO:0003918">
    <property type="term" value="F:DNA topoisomerase type II (double strand cut, ATP-hydrolyzing) activity"/>
    <property type="evidence" value="ECO:0007669"/>
    <property type="project" value="UniProtKB-EC"/>
</dbReference>
<evidence type="ECO:0000256" key="4">
    <source>
        <dbReference type="ARBA" id="ARBA00023125"/>
    </source>
</evidence>
<proteinExistence type="inferred from homology"/>
<keyword evidence="2 7" id="KW-1003">Cell membrane</keyword>
<dbReference type="Gene3D" id="3.30.1360.40">
    <property type="match status" value="1"/>
</dbReference>
<dbReference type="SMART" id="SM00434">
    <property type="entry name" value="TOP4c"/>
    <property type="match status" value="1"/>
</dbReference>
<comment type="subcellular location">
    <subcellularLocation>
        <location evidence="7">Cell membrane</location>
        <topology evidence="7">Peripheral membrane protein</topology>
    </subcellularLocation>
</comment>
<keyword evidence="4 7" id="KW-0238">DNA-binding</keyword>
<dbReference type="PANTHER" id="PTHR43493">
    <property type="entry name" value="DNA GYRASE/TOPOISOMERASE SUBUNIT A"/>
    <property type="match status" value="1"/>
</dbReference>
<protein>
    <recommendedName>
        <fullName evidence="7">DNA topoisomerase 4 subunit A</fullName>
        <ecNumber evidence="7">5.6.2.2</ecNumber>
    </recommendedName>
    <alternativeName>
        <fullName evidence="7">Topoisomerase IV subunit A</fullName>
    </alternativeName>
</protein>
<feature type="domain" description="Topo IIA-type catalytic" evidence="9">
    <location>
        <begin position="42"/>
        <end position="509"/>
    </location>
</feature>
<dbReference type="InterPro" id="IPR013758">
    <property type="entry name" value="Topo_IIA_A/C_ab"/>
</dbReference>
<dbReference type="InterPro" id="IPR013757">
    <property type="entry name" value="Topo_IIA_A_a_sf"/>
</dbReference>
<dbReference type="SUPFAM" id="SSF101904">
    <property type="entry name" value="GyrA/ParC C-terminal domain-like"/>
    <property type="match status" value="1"/>
</dbReference>
<comment type="catalytic activity">
    <reaction evidence="1 7 8">
        <text>ATP-dependent breakage, passage and rejoining of double-stranded DNA.</text>
        <dbReference type="EC" id="5.6.2.2"/>
    </reaction>
</comment>
<dbReference type="RefSeq" id="WP_378222354.1">
    <property type="nucleotide sequence ID" value="NZ_JBHRTK010000016.1"/>
</dbReference>
<evidence type="ECO:0000313" key="10">
    <source>
        <dbReference type="EMBL" id="MFC3207845.1"/>
    </source>
</evidence>
<dbReference type="Proteomes" id="UP001595583">
    <property type="component" value="Unassembled WGS sequence"/>
</dbReference>
<feature type="active site" description="O-(5'-phospho-DNA)-tyrosine intermediate" evidence="7 8">
    <location>
        <position position="130"/>
    </location>
</feature>
<dbReference type="Gene3D" id="1.10.268.10">
    <property type="entry name" value="Topoisomerase, domain 3"/>
    <property type="match status" value="1"/>
</dbReference>
<dbReference type="NCBIfam" id="NF004044">
    <property type="entry name" value="PRK05561.1"/>
    <property type="match status" value="1"/>
</dbReference>
<evidence type="ECO:0000313" key="11">
    <source>
        <dbReference type="Proteomes" id="UP001595583"/>
    </source>
</evidence>
<keyword evidence="5 7" id="KW-0472">Membrane</keyword>
<dbReference type="EMBL" id="JBHRTK010000016">
    <property type="protein sequence ID" value="MFC3207845.1"/>
    <property type="molecule type" value="Genomic_DNA"/>
</dbReference>
<organism evidence="10 11">
    <name type="scientific">Aquamicrobium soli</name>
    <dbReference type="NCBI Taxonomy" id="1811518"/>
    <lineage>
        <taxon>Bacteria</taxon>
        <taxon>Pseudomonadati</taxon>
        <taxon>Pseudomonadota</taxon>
        <taxon>Alphaproteobacteria</taxon>
        <taxon>Hyphomicrobiales</taxon>
        <taxon>Phyllobacteriaceae</taxon>
        <taxon>Aquamicrobium</taxon>
    </lineage>
</organism>
<dbReference type="InterPro" id="IPR035516">
    <property type="entry name" value="Gyrase/topoIV_suA_C"/>
</dbReference>
<dbReference type="EC" id="5.6.2.2" evidence="7"/>
<feature type="site" description="Transition state stabilizer" evidence="7">
    <location>
        <position position="129"/>
    </location>
</feature>
<dbReference type="Pfam" id="PF03989">
    <property type="entry name" value="DNA_gyraseA_C"/>
    <property type="match status" value="3"/>
</dbReference>
<dbReference type="Pfam" id="PF00521">
    <property type="entry name" value="DNA_topoisoIV"/>
    <property type="match status" value="1"/>
</dbReference>
<dbReference type="PROSITE" id="PS52040">
    <property type="entry name" value="TOPO_IIA"/>
    <property type="match status" value="1"/>
</dbReference>
<dbReference type="CDD" id="cd00187">
    <property type="entry name" value="TOP4c"/>
    <property type="match status" value="1"/>
</dbReference>
<keyword evidence="3 7" id="KW-0799">Topoisomerase</keyword>
<keyword evidence="11" id="KW-1185">Reference proteome</keyword>
<comment type="function">
    <text evidence="7">Topoisomerase IV is essential for chromosome segregation. It relaxes supercoiled DNA. Performs the decatenation events required during the replication of a circular DNA molecule.</text>
</comment>
<dbReference type="InterPro" id="IPR005742">
    <property type="entry name" value="TopoIV_A_Gneg"/>
</dbReference>
<evidence type="ECO:0000256" key="1">
    <source>
        <dbReference type="ARBA" id="ARBA00000185"/>
    </source>
</evidence>
<comment type="similarity">
    <text evidence="7">Belongs to the type II topoisomerase GyrA/ParC subunit family. ParC type 1 subfamily.</text>
</comment>
<keyword evidence="6 7" id="KW-0413">Isomerase</keyword>
<dbReference type="PANTHER" id="PTHR43493:SF1">
    <property type="entry name" value="DNA TOPOISOMERASE 4 SUBUNIT A"/>
    <property type="match status" value="1"/>
</dbReference>
<name>A0ABV7KCG4_9HYPH</name>
<evidence type="ECO:0000256" key="2">
    <source>
        <dbReference type="ARBA" id="ARBA00022475"/>
    </source>
</evidence>
<feature type="site" description="Interaction with DNA" evidence="7">
    <location>
        <position position="50"/>
    </location>
</feature>
<dbReference type="InterPro" id="IPR013760">
    <property type="entry name" value="Topo_IIA-like_dom_sf"/>
</dbReference>
<sequence>MGKSLVPPGGGDDDNIEPVDLKKALEERYLAYALSTIMNRALPDVRDGLKPVHRRIVHAMRLLRLNPDQGFAKCARIVGEVMGKFHPHGDQSIYDALVRLAQDFSVRYPLVDGQGNFGNIDGDNAAAMRYTEARMTDVSVLLLEGITEDAVDFRPTYNEEDEEPSVLPGAFPNLLANGSSGIAVGMATSIPPHNAAELCDAALHLIENPGATVARLVEFVQGPDFPTGGIIVDSRASILEAYETGRGSFRVRAKWHQEDQGRGTWHLVVTEIPYGVQKARLIEKTAELLMARKLPLLEDIRDESAEDIRIVLVPKSRSVDPGLLMESLFKLTELESRFPLNMNVLSRGKVPNVLSLKDVLREWLEHRREVLVRRSRHRLGEIERRLEILGGYLIAYLNIDEVIRIIREEDEPKQVMMARWDLTDTQAEAILNMRLRALRKLEEFEIRKEFDGLSAEKSQIEALLASEAKQWATIKWEIGKVREEYGPETDIGRRRTEFADAPEVDLDDIAQAMIEREPVTIVVSEKGWLRALKGHLSDTSALSFKEGDALKLAFHAQTTDKLLLFTTGGKFYTIGADRLPGGRGHGEPVRIIVDMENDQDIVTAFVHDAGRKLLLVSHQGNGFVVPETEVVANTRKGRQVMNVKTPDEARMCLPVEGDHVAIVGENRKMLVFPLSEIPEMTRGKGVRLQKYKDGGVLDLKTFALESGLSWQDSADRTFVRTREELLEWIGNRAAAGRMVPKGFPRTGKFG</sequence>
<dbReference type="Gene3D" id="3.90.199.10">
    <property type="entry name" value="Topoisomerase II, domain 5"/>
    <property type="match status" value="1"/>
</dbReference>
<evidence type="ECO:0000256" key="6">
    <source>
        <dbReference type="ARBA" id="ARBA00023235"/>
    </source>
</evidence>
<dbReference type="HAMAP" id="MF_00936">
    <property type="entry name" value="ParC_type1"/>
    <property type="match status" value="1"/>
</dbReference>
<feature type="site" description="Interaction with DNA" evidence="7">
    <location>
        <position position="88"/>
    </location>
</feature>
<comment type="subunit">
    <text evidence="7">Heterotetramer composed of ParC and ParE.</text>
</comment>
<evidence type="ECO:0000256" key="8">
    <source>
        <dbReference type="PROSITE-ProRule" id="PRU01384"/>
    </source>
</evidence>
<dbReference type="SUPFAM" id="SSF56719">
    <property type="entry name" value="Type II DNA topoisomerase"/>
    <property type="match status" value="1"/>
</dbReference>
<comment type="caution">
    <text evidence="10">The sequence shown here is derived from an EMBL/GenBank/DDBJ whole genome shotgun (WGS) entry which is preliminary data.</text>
</comment>
<dbReference type="InterPro" id="IPR002205">
    <property type="entry name" value="Topo_IIA_dom_A"/>
</dbReference>
<dbReference type="InterPro" id="IPR050220">
    <property type="entry name" value="Type_II_DNA_Topoisomerases"/>
</dbReference>
<feature type="site" description="Interaction with DNA" evidence="7">
    <location>
        <position position="86"/>
    </location>
</feature>
<evidence type="ECO:0000256" key="5">
    <source>
        <dbReference type="ARBA" id="ARBA00023136"/>
    </source>
</evidence>
<dbReference type="NCBIfam" id="TIGR01062">
    <property type="entry name" value="parC_Gneg"/>
    <property type="match status" value="1"/>
</dbReference>
<evidence type="ECO:0000259" key="9">
    <source>
        <dbReference type="PROSITE" id="PS52040"/>
    </source>
</evidence>